<dbReference type="EMBL" id="JACPRF010000263">
    <property type="protein sequence ID" value="MBI2876934.1"/>
    <property type="molecule type" value="Genomic_DNA"/>
</dbReference>
<keyword evidence="8" id="KW-0625">Polysaccharide transport</keyword>
<keyword evidence="13" id="KW-0998">Cell outer membrane</keyword>
<dbReference type="GO" id="GO:0015288">
    <property type="term" value="F:porin activity"/>
    <property type="evidence" value="ECO:0007669"/>
    <property type="project" value="UniProtKB-KW"/>
</dbReference>
<evidence type="ECO:0000256" key="13">
    <source>
        <dbReference type="ARBA" id="ARBA00023237"/>
    </source>
</evidence>
<dbReference type="Pfam" id="PF02563">
    <property type="entry name" value="Poly_export"/>
    <property type="match status" value="1"/>
</dbReference>
<proteinExistence type="inferred from homology"/>
<keyword evidence="9" id="KW-0406">Ion transport</keyword>
<keyword evidence="4" id="KW-1134">Transmembrane beta strand</keyword>
<comment type="caution">
    <text evidence="19">The sequence shown here is derived from an EMBL/GenBank/DDBJ whole genome shotgun (WGS) entry which is preliminary data.</text>
</comment>
<evidence type="ECO:0000256" key="15">
    <source>
        <dbReference type="SAM" id="SignalP"/>
    </source>
</evidence>
<evidence type="ECO:0000259" key="18">
    <source>
        <dbReference type="Pfam" id="PF22461"/>
    </source>
</evidence>
<name>A0A932CPG7_UNCTE</name>
<evidence type="ECO:0000256" key="4">
    <source>
        <dbReference type="ARBA" id="ARBA00022452"/>
    </source>
</evidence>
<accession>A0A932CPG7</accession>
<comment type="similarity">
    <text evidence="2">Belongs to the BexD/CtrA/VexA family.</text>
</comment>
<evidence type="ECO:0000256" key="6">
    <source>
        <dbReference type="ARBA" id="ARBA00022692"/>
    </source>
</evidence>
<sequence length="300" mass="32756">MTQSILSSTVFFGLLLIILCAPAQAESLGGNSPSSKDHDPLNKDYIIGPEDVLKITVWDNEDLTRTIRISREGEFSFPLIGTIHADGLTILELEKEIARHLADGYLINPHVTILIEEYKSKKVFVLGEVGGSGKGKVEGPGTYPLTGRTTLLEIISRAGGPTPDASDQVLLIRSRNGQPKQSPTPLEEAREGEVITLDLRALEEGDIQQNIELQSGDTVIIPRAEFFFALGEVQKPGKYKLERDTTVLNAISIAGGLTEKAAPNRAKIIRDLEGAKREIRAKLSDKVQPHDVVVVPESFF</sequence>
<keyword evidence="10" id="KW-0626">Porin</keyword>
<evidence type="ECO:0000256" key="3">
    <source>
        <dbReference type="ARBA" id="ARBA00022448"/>
    </source>
</evidence>
<evidence type="ECO:0000313" key="19">
    <source>
        <dbReference type="EMBL" id="MBI2876934.1"/>
    </source>
</evidence>
<dbReference type="Pfam" id="PF10531">
    <property type="entry name" value="SLBB"/>
    <property type="match status" value="1"/>
</dbReference>
<evidence type="ECO:0000256" key="11">
    <source>
        <dbReference type="ARBA" id="ARBA00023136"/>
    </source>
</evidence>
<dbReference type="GO" id="GO:0006811">
    <property type="term" value="P:monoatomic ion transport"/>
    <property type="evidence" value="ECO:0007669"/>
    <property type="project" value="UniProtKB-KW"/>
</dbReference>
<keyword evidence="14" id="KW-0449">Lipoprotein</keyword>
<keyword evidence="11" id="KW-0472">Membrane</keyword>
<evidence type="ECO:0000256" key="2">
    <source>
        <dbReference type="ARBA" id="ARBA00009450"/>
    </source>
</evidence>
<comment type="subcellular location">
    <subcellularLocation>
        <location evidence="1">Cell outer membrane</location>
        <topology evidence="1">Multi-pass membrane protein</topology>
    </subcellularLocation>
</comment>
<evidence type="ECO:0000256" key="14">
    <source>
        <dbReference type="ARBA" id="ARBA00023288"/>
    </source>
</evidence>
<dbReference type="InterPro" id="IPR003715">
    <property type="entry name" value="Poly_export_N"/>
</dbReference>
<keyword evidence="3" id="KW-0813">Transport</keyword>
<feature type="chain" id="PRO_5037289729" evidence="15">
    <location>
        <begin position="26"/>
        <end position="300"/>
    </location>
</feature>
<evidence type="ECO:0000313" key="20">
    <source>
        <dbReference type="Proteomes" id="UP000769766"/>
    </source>
</evidence>
<evidence type="ECO:0000256" key="9">
    <source>
        <dbReference type="ARBA" id="ARBA00023065"/>
    </source>
</evidence>
<feature type="domain" description="SLBB" evidence="18">
    <location>
        <begin position="135"/>
        <end position="221"/>
    </location>
</feature>
<feature type="domain" description="Polysaccharide export protein N-terminal" evidence="16">
    <location>
        <begin position="41"/>
        <end position="115"/>
    </location>
</feature>
<dbReference type="GO" id="GO:0046930">
    <property type="term" value="C:pore complex"/>
    <property type="evidence" value="ECO:0007669"/>
    <property type="project" value="UniProtKB-KW"/>
</dbReference>
<dbReference type="GO" id="GO:0015159">
    <property type="term" value="F:polysaccharide transmembrane transporter activity"/>
    <property type="evidence" value="ECO:0007669"/>
    <property type="project" value="InterPro"/>
</dbReference>
<gene>
    <name evidence="19" type="ORF">HYY20_08635</name>
</gene>
<evidence type="ECO:0000256" key="10">
    <source>
        <dbReference type="ARBA" id="ARBA00023114"/>
    </source>
</evidence>
<dbReference type="InterPro" id="IPR054765">
    <property type="entry name" value="SLBB_dom"/>
</dbReference>
<organism evidence="19 20">
    <name type="scientific">Tectimicrobiota bacterium</name>
    <dbReference type="NCBI Taxonomy" id="2528274"/>
    <lineage>
        <taxon>Bacteria</taxon>
        <taxon>Pseudomonadati</taxon>
        <taxon>Nitrospinota/Tectimicrobiota group</taxon>
        <taxon>Candidatus Tectimicrobiota</taxon>
    </lineage>
</organism>
<protein>
    <submittedName>
        <fullName evidence="19">Polysaccharide biosynthesis/export family protein</fullName>
    </submittedName>
</protein>
<evidence type="ECO:0000259" key="16">
    <source>
        <dbReference type="Pfam" id="PF02563"/>
    </source>
</evidence>
<dbReference type="InterPro" id="IPR049712">
    <property type="entry name" value="Poly_export"/>
</dbReference>
<dbReference type="Proteomes" id="UP000769766">
    <property type="component" value="Unassembled WGS sequence"/>
</dbReference>
<reference evidence="19" key="1">
    <citation type="submission" date="2020-07" db="EMBL/GenBank/DDBJ databases">
        <title>Huge and variable diversity of episymbiotic CPR bacteria and DPANN archaea in groundwater ecosystems.</title>
        <authorList>
            <person name="He C.Y."/>
            <person name="Keren R."/>
            <person name="Whittaker M."/>
            <person name="Farag I.F."/>
            <person name="Doudna J."/>
            <person name="Cate J.H.D."/>
            <person name="Banfield J.F."/>
        </authorList>
    </citation>
    <scope>NUCLEOTIDE SEQUENCE</scope>
    <source>
        <strain evidence="19">NC_groundwater_672_Ag_B-0.1um_62_36</strain>
    </source>
</reference>
<dbReference type="PANTHER" id="PTHR33619:SF3">
    <property type="entry name" value="POLYSACCHARIDE EXPORT PROTEIN GFCE-RELATED"/>
    <property type="match status" value="1"/>
</dbReference>
<dbReference type="Pfam" id="PF22461">
    <property type="entry name" value="SLBB_2"/>
    <property type="match status" value="1"/>
</dbReference>
<keyword evidence="7 15" id="KW-0732">Signal</keyword>
<evidence type="ECO:0000256" key="8">
    <source>
        <dbReference type="ARBA" id="ARBA00023047"/>
    </source>
</evidence>
<evidence type="ECO:0000256" key="12">
    <source>
        <dbReference type="ARBA" id="ARBA00023139"/>
    </source>
</evidence>
<keyword evidence="5" id="KW-0762">Sugar transport</keyword>
<evidence type="ECO:0000256" key="5">
    <source>
        <dbReference type="ARBA" id="ARBA00022597"/>
    </source>
</evidence>
<dbReference type="AlphaFoldDB" id="A0A932CPG7"/>
<dbReference type="PANTHER" id="PTHR33619">
    <property type="entry name" value="POLYSACCHARIDE EXPORT PROTEIN GFCE-RELATED"/>
    <property type="match status" value="1"/>
</dbReference>
<evidence type="ECO:0000259" key="17">
    <source>
        <dbReference type="Pfam" id="PF10531"/>
    </source>
</evidence>
<keyword evidence="12" id="KW-0564">Palmitate</keyword>
<evidence type="ECO:0000256" key="7">
    <source>
        <dbReference type="ARBA" id="ARBA00022729"/>
    </source>
</evidence>
<dbReference type="Gene3D" id="3.10.560.10">
    <property type="entry name" value="Outer membrane lipoprotein wza domain like"/>
    <property type="match status" value="2"/>
</dbReference>
<dbReference type="GO" id="GO:0009279">
    <property type="term" value="C:cell outer membrane"/>
    <property type="evidence" value="ECO:0007669"/>
    <property type="project" value="UniProtKB-SubCell"/>
</dbReference>
<feature type="signal peptide" evidence="15">
    <location>
        <begin position="1"/>
        <end position="25"/>
    </location>
</feature>
<evidence type="ECO:0000256" key="1">
    <source>
        <dbReference type="ARBA" id="ARBA00004571"/>
    </source>
</evidence>
<dbReference type="InterPro" id="IPR019554">
    <property type="entry name" value="Soluble_ligand-bd"/>
</dbReference>
<keyword evidence="6" id="KW-0812">Transmembrane</keyword>
<feature type="domain" description="Soluble ligand binding" evidence="17">
    <location>
        <begin position="230"/>
        <end position="274"/>
    </location>
</feature>